<dbReference type="SUPFAM" id="SSF48403">
    <property type="entry name" value="Ankyrin repeat"/>
    <property type="match status" value="1"/>
</dbReference>
<reference evidence="4 5" key="1">
    <citation type="journal article" date="2017" name="Genome Announc.">
        <title>Genome sequence of the saprophytic ascomycete Epicoccum nigrum ICMP 19927 strain isolated from New Zealand.</title>
        <authorList>
            <person name="Fokin M."/>
            <person name="Fleetwood D."/>
            <person name="Weir B.S."/>
            <person name="Villas-Boas S.G."/>
        </authorList>
    </citation>
    <scope>NUCLEOTIDE SEQUENCE [LARGE SCALE GENOMIC DNA]</scope>
    <source>
        <strain evidence="4 5">ICMP 19927</strain>
    </source>
</reference>
<evidence type="ECO:0000313" key="4">
    <source>
        <dbReference type="EMBL" id="OSS54006.1"/>
    </source>
</evidence>
<dbReference type="Pfam" id="PF12796">
    <property type="entry name" value="Ank_2"/>
    <property type="match status" value="1"/>
</dbReference>
<dbReference type="AlphaFoldDB" id="A0A1Y2MD04"/>
<evidence type="ECO:0000313" key="5">
    <source>
        <dbReference type="Proteomes" id="UP000193240"/>
    </source>
</evidence>
<proteinExistence type="predicted"/>
<organism evidence="4 5">
    <name type="scientific">Epicoccum nigrum</name>
    <name type="common">Soil fungus</name>
    <name type="synonym">Epicoccum purpurascens</name>
    <dbReference type="NCBI Taxonomy" id="105696"/>
    <lineage>
        <taxon>Eukaryota</taxon>
        <taxon>Fungi</taxon>
        <taxon>Dikarya</taxon>
        <taxon>Ascomycota</taxon>
        <taxon>Pezizomycotina</taxon>
        <taxon>Dothideomycetes</taxon>
        <taxon>Pleosporomycetidae</taxon>
        <taxon>Pleosporales</taxon>
        <taxon>Pleosporineae</taxon>
        <taxon>Didymellaceae</taxon>
        <taxon>Epicoccum</taxon>
    </lineage>
</organism>
<dbReference type="InterPro" id="IPR002110">
    <property type="entry name" value="Ankyrin_rpt"/>
</dbReference>
<name>A0A1Y2MD04_EPING</name>
<keyword evidence="1" id="KW-0677">Repeat</keyword>
<dbReference type="EMBL" id="KZ107838">
    <property type="protein sequence ID" value="OSS54006.1"/>
    <property type="molecule type" value="Genomic_DNA"/>
</dbReference>
<feature type="repeat" description="ANK" evidence="3">
    <location>
        <begin position="136"/>
        <end position="168"/>
    </location>
</feature>
<accession>A0A1Y2MD04</accession>
<protein>
    <submittedName>
        <fullName evidence="4">Uncharacterized protein</fullName>
    </submittedName>
</protein>
<dbReference type="Gene3D" id="1.25.40.20">
    <property type="entry name" value="Ankyrin repeat-containing domain"/>
    <property type="match status" value="1"/>
</dbReference>
<keyword evidence="5" id="KW-1185">Reference proteome</keyword>
<dbReference type="InterPro" id="IPR036770">
    <property type="entry name" value="Ankyrin_rpt-contain_sf"/>
</dbReference>
<dbReference type="PROSITE" id="PS50297">
    <property type="entry name" value="ANK_REP_REGION"/>
    <property type="match status" value="1"/>
</dbReference>
<evidence type="ECO:0000256" key="3">
    <source>
        <dbReference type="PROSITE-ProRule" id="PRU00023"/>
    </source>
</evidence>
<evidence type="ECO:0000256" key="2">
    <source>
        <dbReference type="ARBA" id="ARBA00023043"/>
    </source>
</evidence>
<dbReference type="PANTHER" id="PTHR24198:SF165">
    <property type="entry name" value="ANKYRIN REPEAT-CONTAINING PROTEIN-RELATED"/>
    <property type="match status" value="1"/>
</dbReference>
<dbReference type="PANTHER" id="PTHR24198">
    <property type="entry name" value="ANKYRIN REPEAT AND PROTEIN KINASE DOMAIN-CONTAINING PROTEIN"/>
    <property type="match status" value="1"/>
</dbReference>
<sequence>MKEVLDGCSVEFPGKRWSSLSALERIHQYRHCLDEPFTSFERLLGGEPLGYEYQAFLQITPILDTFAPYTQVTKTQRKKLLERLTLLLTDGPEAMHTFQTHSRSLHLAVLLNKEDLLKRLLSSDGQQNPDEPWPNSKWTALHLAVQQKKLEFVELLLNAGADVNVEDVHEMKPLFYAVQEGYSDIEWRLLPPARERTSQTSIFLPNSKQNIRRRVQIARAMEAYRPRSPQMWIKHRIRGIRFPWSWKTKHIIAAELCVV</sequence>
<dbReference type="SMART" id="SM00248">
    <property type="entry name" value="ANK"/>
    <property type="match status" value="2"/>
</dbReference>
<evidence type="ECO:0000256" key="1">
    <source>
        <dbReference type="ARBA" id="ARBA00022737"/>
    </source>
</evidence>
<gene>
    <name evidence="4" type="ORF">B5807_01333</name>
</gene>
<keyword evidence="2 3" id="KW-0040">ANK repeat</keyword>
<dbReference type="STRING" id="105696.A0A1Y2MD04"/>
<dbReference type="PROSITE" id="PS50088">
    <property type="entry name" value="ANK_REPEAT"/>
    <property type="match status" value="1"/>
</dbReference>
<dbReference type="Proteomes" id="UP000193240">
    <property type="component" value="Unassembled WGS sequence"/>
</dbReference>
<dbReference type="InParanoid" id="A0A1Y2MD04"/>